<evidence type="ECO:0000313" key="9">
    <source>
        <dbReference type="EMBL" id="MBZ5753128.1"/>
    </source>
</evidence>
<gene>
    <name evidence="9" type="ORF">K9V48_23600</name>
</gene>
<evidence type="ECO:0000256" key="4">
    <source>
        <dbReference type="ARBA" id="ARBA00022729"/>
    </source>
</evidence>
<evidence type="ECO:0000256" key="8">
    <source>
        <dbReference type="SAM" id="SignalP"/>
    </source>
</evidence>
<keyword evidence="7" id="KW-0449">Lipoprotein</keyword>
<feature type="chain" id="PRO_5047134318" evidence="8">
    <location>
        <begin position="24"/>
        <end position="410"/>
    </location>
</feature>
<dbReference type="InterPro" id="IPR050490">
    <property type="entry name" value="Bact_solute-bd_prot1"/>
</dbReference>
<dbReference type="Pfam" id="PF01547">
    <property type="entry name" value="SBP_bac_1"/>
    <property type="match status" value="1"/>
</dbReference>
<keyword evidence="2" id="KW-0813">Transport</keyword>
<name>A0ABS7UXT2_9BACI</name>
<keyword evidence="6" id="KW-0564">Palmitate</keyword>
<protein>
    <submittedName>
        <fullName evidence="9">Extracellular solute-binding protein</fullName>
    </submittedName>
</protein>
<reference evidence="9" key="1">
    <citation type="submission" date="2024-05" db="EMBL/GenBank/DDBJ databases">
        <title>Metabacillus sp. nov., isolated from the rhizosphere soil of tomato plants.</title>
        <authorList>
            <person name="Ma R."/>
        </authorList>
    </citation>
    <scope>NUCLEOTIDE SEQUENCE</scope>
    <source>
        <strain evidence="9">DBTR6</strain>
    </source>
</reference>
<dbReference type="SUPFAM" id="SSF53850">
    <property type="entry name" value="Periplasmic binding protein-like II"/>
    <property type="match status" value="1"/>
</dbReference>
<dbReference type="Proteomes" id="UP001165287">
    <property type="component" value="Unassembled WGS sequence"/>
</dbReference>
<dbReference type="InterPro" id="IPR006059">
    <property type="entry name" value="SBP"/>
</dbReference>
<organism evidence="9 10">
    <name type="scientific">Metabacillus rhizolycopersici</name>
    <dbReference type="NCBI Taxonomy" id="2875709"/>
    <lineage>
        <taxon>Bacteria</taxon>
        <taxon>Bacillati</taxon>
        <taxon>Bacillota</taxon>
        <taxon>Bacilli</taxon>
        <taxon>Bacillales</taxon>
        <taxon>Bacillaceae</taxon>
        <taxon>Metabacillus</taxon>
    </lineage>
</organism>
<dbReference type="EMBL" id="JAIQUM010000086">
    <property type="protein sequence ID" value="MBZ5753128.1"/>
    <property type="molecule type" value="Genomic_DNA"/>
</dbReference>
<dbReference type="RefSeq" id="WP_224141558.1">
    <property type="nucleotide sequence ID" value="NZ_JAIQUM010000086.1"/>
</dbReference>
<keyword evidence="10" id="KW-1185">Reference proteome</keyword>
<dbReference type="PROSITE" id="PS51257">
    <property type="entry name" value="PROKAR_LIPOPROTEIN"/>
    <property type="match status" value="1"/>
</dbReference>
<comment type="similarity">
    <text evidence="1">Belongs to the bacterial solute-binding protein 1 family.</text>
</comment>
<evidence type="ECO:0000256" key="6">
    <source>
        <dbReference type="ARBA" id="ARBA00023139"/>
    </source>
</evidence>
<keyword evidence="5" id="KW-0472">Membrane</keyword>
<evidence type="ECO:0000256" key="7">
    <source>
        <dbReference type="ARBA" id="ARBA00023288"/>
    </source>
</evidence>
<dbReference type="PANTHER" id="PTHR43649:SF33">
    <property type="entry name" value="POLYGALACTURONAN_RHAMNOGALACTURONAN-BINDING PROTEIN YTCQ"/>
    <property type="match status" value="1"/>
</dbReference>
<sequence length="410" mass="45121">MKKTISLLAVGALSISLLSGCGAGEESSGEGKVKIEFFHHKREGMETIDKLIAKFEKENPTIDVEQASPPEPSTVLRTRISKNDIPDIIGVGGDMTYSDIANAGVLTDVSEDKNLEKIQPAYVQMLKDVSGLKEVYAIPFAANAVGVIYNKAIFTELGLEVPKTWDEFIAVAEKVKAAGKIPFFHTYKDAWTTLPVFNALAANTQGDDFYSELNQGNILAKERYKEATEKFVLLTEFGHKNQQGVGYNDGNTAFSNGESAMYLQGIWAVPEIKKANPDIELGVFPFPATNNPDEINVISGVDLILGVSASSKHPEETNKFVEFLLEEENAKQYIQEQNSFSALEGITQDDPTVAELQASFEKGALTDFPDHYIPTGVMPEKALQTLVGEKDVNAFLDKLQKDWEKVQERK</sequence>
<keyword evidence="4 8" id="KW-0732">Signal</keyword>
<evidence type="ECO:0000313" key="10">
    <source>
        <dbReference type="Proteomes" id="UP001165287"/>
    </source>
</evidence>
<keyword evidence="3" id="KW-1003">Cell membrane</keyword>
<feature type="signal peptide" evidence="8">
    <location>
        <begin position="1"/>
        <end position="23"/>
    </location>
</feature>
<dbReference type="InterPro" id="IPR006061">
    <property type="entry name" value="SBP_1_CS"/>
</dbReference>
<dbReference type="PANTHER" id="PTHR43649">
    <property type="entry name" value="ARABINOSE-BINDING PROTEIN-RELATED"/>
    <property type="match status" value="1"/>
</dbReference>
<proteinExistence type="inferred from homology"/>
<evidence type="ECO:0000256" key="5">
    <source>
        <dbReference type="ARBA" id="ARBA00023136"/>
    </source>
</evidence>
<evidence type="ECO:0000256" key="2">
    <source>
        <dbReference type="ARBA" id="ARBA00022448"/>
    </source>
</evidence>
<evidence type="ECO:0000256" key="1">
    <source>
        <dbReference type="ARBA" id="ARBA00008520"/>
    </source>
</evidence>
<evidence type="ECO:0000256" key="3">
    <source>
        <dbReference type="ARBA" id="ARBA00022475"/>
    </source>
</evidence>
<dbReference type="PROSITE" id="PS01037">
    <property type="entry name" value="SBP_BACTERIAL_1"/>
    <property type="match status" value="1"/>
</dbReference>
<accession>A0ABS7UXT2</accession>
<dbReference type="Gene3D" id="3.40.190.10">
    <property type="entry name" value="Periplasmic binding protein-like II"/>
    <property type="match status" value="2"/>
</dbReference>
<comment type="caution">
    <text evidence="9">The sequence shown here is derived from an EMBL/GenBank/DDBJ whole genome shotgun (WGS) entry which is preliminary data.</text>
</comment>